<evidence type="ECO:0000256" key="2">
    <source>
        <dbReference type="SAM" id="MobiDB-lite"/>
    </source>
</evidence>
<feature type="domain" description="Tetratrico peptide repeat group 5" evidence="4">
    <location>
        <begin position="55"/>
        <end position="115"/>
    </location>
</feature>
<dbReference type="SUPFAM" id="SSF48452">
    <property type="entry name" value="TPR-like"/>
    <property type="match status" value="2"/>
</dbReference>
<sequence length="617" mass="67006">MRKLSLSALLCSAALAAVLAGAGGAWAKSADTPAKPAVDVKFDPGSVDSFSGAYLAAFTADSDGDHKNAIDLYRVALDFEPNNLQLQERLMINLFLNGDFEEGVKLAQTLKKDPSVERVTTLSLGVDAIRQKQFSKARKLLVYKGPNDLDRMMNNLLVAWSDFGAGKKKEAIDQVVNLNGPDWFKIFKNYHAGVMSALAGDKDGARKYLTDAITDKEGGAAAQDVYVRSVIALAGFEAQNGEKQKAFDALASGEGLTGRFAPFQTVRAMIEKGEPIKPQVASPADGAGAVLFSVGSALNQSVSGNVGMRDNAQEIVAFYLNAALALSPDSADVMILLGNVADGAGKPEKAIEYYRKVDASSPMHRVSELQLGLDLSQTGKADEAETHLKALIAEDPSDFRSYLALGSVYADKENYAAMASTYDDAVNSIGQNPTRAQWAVFYQRGIAYERLKKWADAEPNFKKALELFPDQPQVLNYLGYSWIDMNMNLDEGMAMIRKAVELRPDDGYIVDSLGWAYYRTGKYEDAARELQRAVQLKEGDATINDHYGDALWRVGRKLEATFQWNRALIAKPEPDLEAKLKAKLKDGLPDLNGKTPAEADAEKAMQTPAADVPGKKS</sequence>
<accession>A0ABV2J5W4</accession>
<dbReference type="InterPro" id="IPR019734">
    <property type="entry name" value="TPR_rpt"/>
</dbReference>
<dbReference type="Gene3D" id="1.25.40.10">
    <property type="entry name" value="Tetratricopeptide repeat domain"/>
    <property type="match status" value="4"/>
</dbReference>
<keyword evidence="6" id="KW-1185">Reference proteome</keyword>
<feature type="region of interest" description="Disordered" evidence="2">
    <location>
        <begin position="585"/>
        <end position="617"/>
    </location>
</feature>
<dbReference type="Pfam" id="PF13432">
    <property type="entry name" value="TPR_16"/>
    <property type="match status" value="3"/>
</dbReference>
<dbReference type="SMART" id="SM00028">
    <property type="entry name" value="TPR"/>
    <property type="match status" value="7"/>
</dbReference>
<feature type="chain" id="PRO_5045415158" evidence="3">
    <location>
        <begin position="28"/>
        <end position="617"/>
    </location>
</feature>
<dbReference type="Pfam" id="PF00515">
    <property type="entry name" value="TPR_1"/>
    <property type="match status" value="1"/>
</dbReference>
<evidence type="ECO:0000256" key="3">
    <source>
        <dbReference type="SAM" id="SignalP"/>
    </source>
</evidence>
<dbReference type="Pfam" id="PF12688">
    <property type="entry name" value="TPR_5"/>
    <property type="match status" value="1"/>
</dbReference>
<reference evidence="5 6" key="1">
    <citation type="submission" date="2024-06" db="EMBL/GenBank/DDBJ databases">
        <title>Genomic Encyclopedia of Type Strains, Phase IV (KMG-IV): sequencing the most valuable type-strain genomes for metagenomic binning, comparative biology and taxonomic classification.</title>
        <authorList>
            <person name="Goeker M."/>
        </authorList>
    </citation>
    <scope>NUCLEOTIDE SEQUENCE [LARGE SCALE GENOMIC DNA]</scope>
    <source>
        <strain evidence="5 6">DSM 29780</strain>
    </source>
</reference>
<proteinExistence type="predicted"/>
<feature type="repeat" description="TPR" evidence="1">
    <location>
        <begin position="507"/>
        <end position="540"/>
    </location>
</feature>
<dbReference type="InterPro" id="IPR011990">
    <property type="entry name" value="TPR-like_helical_dom_sf"/>
</dbReference>
<keyword evidence="1" id="KW-0802">TPR repeat</keyword>
<gene>
    <name evidence="5" type="ORF">ABID16_003547</name>
</gene>
<evidence type="ECO:0000313" key="6">
    <source>
        <dbReference type="Proteomes" id="UP001549047"/>
    </source>
</evidence>
<feature type="repeat" description="TPR" evidence="1">
    <location>
        <begin position="438"/>
        <end position="471"/>
    </location>
</feature>
<name>A0ABV2J5W4_9HYPH</name>
<dbReference type="PANTHER" id="PTHR12558:SF13">
    <property type="entry name" value="CELL DIVISION CYCLE PROTEIN 27 HOMOLOG"/>
    <property type="match status" value="1"/>
</dbReference>
<keyword evidence="3" id="KW-0732">Signal</keyword>
<dbReference type="PANTHER" id="PTHR12558">
    <property type="entry name" value="CELL DIVISION CYCLE 16,23,27"/>
    <property type="match status" value="1"/>
</dbReference>
<protein>
    <submittedName>
        <fullName evidence="5">Tetratricopeptide (TPR) repeat protein</fullName>
    </submittedName>
</protein>
<dbReference type="Proteomes" id="UP001549047">
    <property type="component" value="Unassembled WGS sequence"/>
</dbReference>
<evidence type="ECO:0000256" key="1">
    <source>
        <dbReference type="PROSITE-ProRule" id="PRU00339"/>
    </source>
</evidence>
<organism evidence="5 6">
    <name type="scientific">Rhizobium aquaticum</name>
    <dbReference type="NCBI Taxonomy" id="1549636"/>
    <lineage>
        <taxon>Bacteria</taxon>
        <taxon>Pseudomonadati</taxon>
        <taxon>Pseudomonadota</taxon>
        <taxon>Alphaproteobacteria</taxon>
        <taxon>Hyphomicrobiales</taxon>
        <taxon>Rhizobiaceae</taxon>
        <taxon>Rhizobium/Agrobacterium group</taxon>
        <taxon>Rhizobium</taxon>
    </lineage>
</organism>
<dbReference type="RefSeq" id="WP_354557686.1">
    <property type="nucleotide sequence ID" value="NZ_JBEPMB010000006.1"/>
</dbReference>
<dbReference type="InterPro" id="IPR041656">
    <property type="entry name" value="TPR_5"/>
</dbReference>
<feature type="signal peptide" evidence="3">
    <location>
        <begin position="1"/>
        <end position="27"/>
    </location>
</feature>
<comment type="caution">
    <text evidence="5">The sequence shown here is derived from an EMBL/GenBank/DDBJ whole genome shotgun (WGS) entry which is preliminary data.</text>
</comment>
<evidence type="ECO:0000313" key="5">
    <source>
        <dbReference type="EMBL" id="MET3615204.1"/>
    </source>
</evidence>
<dbReference type="EMBL" id="JBEPMB010000006">
    <property type="protein sequence ID" value="MET3615204.1"/>
    <property type="molecule type" value="Genomic_DNA"/>
</dbReference>
<dbReference type="PROSITE" id="PS50005">
    <property type="entry name" value="TPR"/>
    <property type="match status" value="2"/>
</dbReference>
<evidence type="ECO:0000259" key="4">
    <source>
        <dbReference type="Pfam" id="PF12688"/>
    </source>
</evidence>